<dbReference type="STRING" id="1122213.GCA_000423365_01326"/>
<dbReference type="CDD" id="cd04333">
    <property type="entry name" value="ProX_deacylase"/>
    <property type="match status" value="1"/>
</dbReference>
<reference evidence="2 3" key="1">
    <citation type="submission" date="2017-05" db="EMBL/GenBank/DDBJ databases">
        <title>Genome Analysis of Maritalea myrionectae HL2708#5.</title>
        <authorList>
            <consortium name="Cotde Inc.-PKNU"/>
            <person name="Jang D."/>
            <person name="Oh H.-M."/>
        </authorList>
    </citation>
    <scope>NUCLEOTIDE SEQUENCE [LARGE SCALE GENOMIC DNA]</scope>
    <source>
        <strain evidence="2 3">HL2708#5</strain>
    </source>
</reference>
<dbReference type="Proteomes" id="UP000258927">
    <property type="component" value="Chromosome"/>
</dbReference>
<dbReference type="RefSeq" id="WP_027834413.1">
    <property type="nucleotide sequence ID" value="NZ_CP021330.1"/>
</dbReference>
<keyword evidence="3" id="KW-1185">Reference proteome</keyword>
<dbReference type="Gene3D" id="3.90.960.10">
    <property type="entry name" value="YbaK/aminoacyl-tRNA synthetase-associated domain"/>
    <property type="match status" value="1"/>
</dbReference>
<sequence>MTELSKSEQRVEAVLRAHKLKTDIVRLDDNAHTAQQAADALGIEVAQIVKSLVFRGAESDKAYLLFVSGANRVHEKRAGRLIGEKLGRADADFVREHTGFAIGGVSPLGATGQVDIFIDETLFAYDELWAAAGHPKSVFQTSANELVTLTGAKSLNVL</sequence>
<name>A0A2R4MD86_9HYPH</name>
<dbReference type="PANTHER" id="PTHR30411">
    <property type="entry name" value="CYTOPLASMIC PROTEIN"/>
    <property type="match status" value="1"/>
</dbReference>
<dbReference type="Pfam" id="PF04073">
    <property type="entry name" value="tRNA_edit"/>
    <property type="match status" value="1"/>
</dbReference>
<dbReference type="InterPro" id="IPR036754">
    <property type="entry name" value="YbaK/aa-tRNA-synt-asso_dom_sf"/>
</dbReference>
<dbReference type="KEGG" id="mmyr:MXMO3_01467"/>
<dbReference type="PANTHER" id="PTHR30411:SF1">
    <property type="entry name" value="CYTOPLASMIC PROTEIN"/>
    <property type="match status" value="1"/>
</dbReference>
<evidence type="ECO:0000259" key="1">
    <source>
        <dbReference type="Pfam" id="PF04073"/>
    </source>
</evidence>
<evidence type="ECO:0000313" key="2">
    <source>
        <dbReference type="EMBL" id="AVX03997.1"/>
    </source>
</evidence>
<evidence type="ECO:0000313" key="3">
    <source>
        <dbReference type="Proteomes" id="UP000258927"/>
    </source>
</evidence>
<gene>
    <name evidence="2" type="ORF">MXMO3_01467</name>
</gene>
<keyword evidence="2" id="KW-0436">Ligase</keyword>
<dbReference type="GO" id="GO:0016874">
    <property type="term" value="F:ligase activity"/>
    <property type="evidence" value="ECO:0007669"/>
    <property type="project" value="UniProtKB-KW"/>
</dbReference>
<accession>A0A2R4MD86</accession>
<dbReference type="EMBL" id="CP021330">
    <property type="protein sequence ID" value="AVX03997.1"/>
    <property type="molecule type" value="Genomic_DNA"/>
</dbReference>
<protein>
    <submittedName>
        <fullName evidence="2">Aspartate--tRNA(Asn) ligase</fullName>
    </submittedName>
</protein>
<organism evidence="2 3">
    <name type="scientific">Maritalea myrionectae</name>
    <dbReference type="NCBI Taxonomy" id="454601"/>
    <lineage>
        <taxon>Bacteria</taxon>
        <taxon>Pseudomonadati</taxon>
        <taxon>Pseudomonadota</taxon>
        <taxon>Alphaproteobacteria</taxon>
        <taxon>Hyphomicrobiales</taxon>
        <taxon>Devosiaceae</taxon>
        <taxon>Maritalea</taxon>
    </lineage>
</organism>
<feature type="domain" description="YbaK/aminoacyl-tRNA synthetase-associated" evidence="1">
    <location>
        <begin position="30"/>
        <end position="148"/>
    </location>
</feature>
<dbReference type="AlphaFoldDB" id="A0A2R4MD86"/>
<dbReference type="InterPro" id="IPR007214">
    <property type="entry name" value="YbaK/aa-tRNA-synth-assoc-dom"/>
</dbReference>
<proteinExistence type="predicted"/>
<dbReference type="GO" id="GO:0002161">
    <property type="term" value="F:aminoacyl-tRNA deacylase activity"/>
    <property type="evidence" value="ECO:0007669"/>
    <property type="project" value="InterPro"/>
</dbReference>
<dbReference type="SUPFAM" id="SSF55826">
    <property type="entry name" value="YbaK/ProRS associated domain"/>
    <property type="match status" value="1"/>
</dbReference>